<evidence type="ECO:0000313" key="3">
    <source>
        <dbReference type="Proteomes" id="UP000750502"/>
    </source>
</evidence>
<evidence type="ECO:0000313" key="2">
    <source>
        <dbReference type="EMBL" id="KAG5759220.1"/>
    </source>
</evidence>
<reference evidence="2" key="2">
    <citation type="submission" date="2020-10" db="EMBL/GenBank/DDBJ databases">
        <authorList>
            <person name="Peck L.D."/>
            <person name="Nowell R.W."/>
            <person name="Flood J."/>
            <person name="Ryan M.J."/>
            <person name="Barraclough T.G."/>
        </authorList>
    </citation>
    <scope>NUCLEOTIDE SEQUENCE</scope>
    <source>
        <strain evidence="2">IMI 127659i</strain>
    </source>
</reference>
<keyword evidence="3" id="KW-1185">Reference proteome</keyword>
<accession>A0A9P7L2Y6</accession>
<comment type="caution">
    <text evidence="2">The sequence shown here is derived from an EMBL/GenBank/DDBJ whole genome shotgun (WGS) entry which is preliminary data.</text>
</comment>
<feature type="region of interest" description="Disordered" evidence="1">
    <location>
        <begin position="1"/>
        <end position="24"/>
    </location>
</feature>
<feature type="compositionally biased region" description="Basic and acidic residues" evidence="1">
    <location>
        <begin position="11"/>
        <end position="24"/>
    </location>
</feature>
<sequence>MSSAFNKAKNNKSEHVERSQRSDLWKTDVGGWKPKCVLKAMSVESPARTMNEAREDQAKLEAERQSLSQEKDAKIEFFDKGNHIMGNIYAASGFKRLVCNERSQSTGP</sequence>
<gene>
    <name evidence="2" type="ORF">H9Q72_012645</name>
</gene>
<name>A0A9P7L2Y6_9HYPO</name>
<reference evidence="2" key="1">
    <citation type="journal article" date="2020" name="bioRxiv">
        <title>Historical genomics reveals the evolutionary mechanisms behind multiple outbreaks of the host-specific coffee wilt pathogen Fusarium xylarioides.</title>
        <authorList>
            <person name="Peck D."/>
            <person name="Nowell R.W."/>
            <person name="Flood J."/>
            <person name="Ryan M.J."/>
            <person name="Barraclough T.G."/>
        </authorList>
    </citation>
    <scope>NUCLEOTIDE SEQUENCE</scope>
    <source>
        <strain evidence="2">IMI 127659i</strain>
    </source>
</reference>
<dbReference type="Proteomes" id="UP000750502">
    <property type="component" value="Unassembled WGS sequence"/>
</dbReference>
<protein>
    <submittedName>
        <fullName evidence="2">Uncharacterized protein</fullName>
    </submittedName>
</protein>
<organism evidence="2 3">
    <name type="scientific">Fusarium xylarioides</name>
    <dbReference type="NCBI Taxonomy" id="221167"/>
    <lineage>
        <taxon>Eukaryota</taxon>
        <taxon>Fungi</taxon>
        <taxon>Dikarya</taxon>
        <taxon>Ascomycota</taxon>
        <taxon>Pezizomycotina</taxon>
        <taxon>Sordariomycetes</taxon>
        <taxon>Hypocreomycetidae</taxon>
        <taxon>Hypocreales</taxon>
        <taxon>Nectriaceae</taxon>
        <taxon>Fusarium</taxon>
        <taxon>Fusarium fujikuroi species complex</taxon>
    </lineage>
</organism>
<dbReference type="EMBL" id="JADFTT010000693">
    <property type="protein sequence ID" value="KAG5759220.1"/>
    <property type="molecule type" value="Genomic_DNA"/>
</dbReference>
<evidence type="ECO:0000256" key="1">
    <source>
        <dbReference type="SAM" id="MobiDB-lite"/>
    </source>
</evidence>
<dbReference type="AlphaFoldDB" id="A0A9P7L2Y6"/>
<proteinExistence type="predicted"/>